<comment type="caution">
    <text evidence="1">The sequence shown here is derived from an EMBL/GenBank/DDBJ whole genome shotgun (WGS) entry which is preliminary data.</text>
</comment>
<gene>
    <name evidence="1" type="ORF">G6F64_014483</name>
</gene>
<dbReference type="AlphaFoldDB" id="A0A9P6WTY1"/>
<dbReference type="Proteomes" id="UP000716291">
    <property type="component" value="Unassembled WGS sequence"/>
</dbReference>
<dbReference type="EMBL" id="JAANQT010008535">
    <property type="protein sequence ID" value="KAG1281193.1"/>
    <property type="molecule type" value="Genomic_DNA"/>
</dbReference>
<organism evidence="1 2">
    <name type="scientific">Rhizopus oryzae</name>
    <name type="common">Mucormycosis agent</name>
    <name type="synonym">Rhizopus arrhizus var. delemar</name>
    <dbReference type="NCBI Taxonomy" id="64495"/>
    <lineage>
        <taxon>Eukaryota</taxon>
        <taxon>Fungi</taxon>
        <taxon>Fungi incertae sedis</taxon>
        <taxon>Mucoromycota</taxon>
        <taxon>Mucoromycotina</taxon>
        <taxon>Mucoromycetes</taxon>
        <taxon>Mucorales</taxon>
        <taxon>Mucorineae</taxon>
        <taxon>Rhizopodaceae</taxon>
        <taxon>Rhizopus</taxon>
    </lineage>
</organism>
<proteinExistence type="predicted"/>
<keyword evidence="2" id="KW-1185">Reference proteome</keyword>
<reference evidence="1" key="1">
    <citation type="journal article" date="2020" name="Microb. Genom.">
        <title>Genetic diversity of clinical and environmental Mucorales isolates obtained from an investigation of mucormycosis cases among solid organ transplant recipients.</title>
        <authorList>
            <person name="Nguyen M.H."/>
            <person name="Kaul D."/>
            <person name="Muto C."/>
            <person name="Cheng S.J."/>
            <person name="Richter R.A."/>
            <person name="Bruno V.M."/>
            <person name="Liu G."/>
            <person name="Beyhan S."/>
            <person name="Sundermann A.J."/>
            <person name="Mounaud S."/>
            <person name="Pasculle A.W."/>
            <person name="Nierman W.C."/>
            <person name="Driscoll E."/>
            <person name="Cumbie R."/>
            <person name="Clancy C.J."/>
            <person name="Dupont C.L."/>
        </authorList>
    </citation>
    <scope>NUCLEOTIDE SEQUENCE</scope>
    <source>
        <strain evidence="1">GL11</strain>
    </source>
</reference>
<sequence>MRAAVSASPARRAIRARLPATAVVAPDRTRHGLARPPATPARRPAPRCPECRRAIAASWSPVRGRGCAAGPSGAVPSAGSCAGSTGTCGQLGLGLLATGEQRVEGIDQRQREAVHVHAIAGGIQAAAEQAADAAHRCSATV</sequence>
<accession>A0A9P6WTY1</accession>
<protein>
    <submittedName>
        <fullName evidence="1">Uncharacterized protein</fullName>
    </submittedName>
</protein>
<evidence type="ECO:0000313" key="1">
    <source>
        <dbReference type="EMBL" id="KAG1281193.1"/>
    </source>
</evidence>
<name>A0A9P6WTY1_RHIOR</name>
<evidence type="ECO:0000313" key="2">
    <source>
        <dbReference type="Proteomes" id="UP000716291"/>
    </source>
</evidence>